<sequence length="279" mass="31875">MYQLIHDESIDQRSNLPLEMFGDKVLIATAHPDDESAFFSPTIRLLKDSNRTVGLLSLSLGEACDGPHNISLAKIRLGELQSACNTFGIPKNSIFIGHTASQSDSINTSANILLNTFPDGKQMSWSSFQIARTLQKVYQQYPFTSVLTFDYKGISGHPNHIAVRVGIEAFRTVEKWTRNNTQRHIRYFEQVTNSLFERLLGPVRWFVPCSLRGVRSRIFGQSKVPSEHPMGRLFQVCGADGKPTREAMAQHRSQLRFHRRWLNRMSFYSYSNVIREIHD</sequence>
<gene>
    <name evidence="3" type="ORF">BLNAU_6578</name>
</gene>
<keyword evidence="4" id="KW-1185">Reference proteome</keyword>
<comment type="caution">
    <text evidence="3">The sequence shown here is derived from an EMBL/GenBank/DDBJ whole genome shotgun (WGS) entry which is preliminary data.</text>
</comment>
<evidence type="ECO:0000256" key="2">
    <source>
        <dbReference type="ARBA" id="ARBA00012176"/>
    </source>
</evidence>
<dbReference type="Proteomes" id="UP001281761">
    <property type="component" value="Unassembled WGS sequence"/>
</dbReference>
<dbReference type="Gene3D" id="3.40.50.10320">
    <property type="entry name" value="LmbE-like"/>
    <property type="match status" value="1"/>
</dbReference>
<dbReference type="InterPro" id="IPR024078">
    <property type="entry name" value="LmbE-like_dom_sf"/>
</dbReference>
<name>A0ABQ9Y4B0_9EUKA</name>
<protein>
    <recommendedName>
        <fullName evidence="2">N-acetylglucosaminylphosphatidylinositol deacetylase</fullName>
        <ecNumber evidence="2">3.5.1.89</ecNumber>
    </recommendedName>
</protein>
<dbReference type="InterPro" id="IPR003737">
    <property type="entry name" value="GlcNAc_PI_deacetylase-related"/>
</dbReference>
<evidence type="ECO:0000313" key="4">
    <source>
        <dbReference type="Proteomes" id="UP001281761"/>
    </source>
</evidence>
<dbReference type="Pfam" id="PF02585">
    <property type="entry name" value="PIG-L"/>
    <property type="match status" value="1"/>
</dbReference>
<dbReference type="EMBL" id="JARBJD010000037">
    <property type="protein sequence ID" value="KAK2958544.1"/>
    <property type="molecule type" value="Genomic_DNA"/>
</dbReference>
<dbReference type="PANTHER" id="PTHR12993:SF11">
    <property type="entry name" value="N-ACETYLGLUCOSAMINYL-PHOSPHATIDYLINOSITOL DE-N-ACETYLASE"/>
    <property type="match status" value="1"/>
</dbReference>
<dbReference type="EC" id="3.5.1.89" evidence="2"/>
<dbReference type="PANTHER" id="PTHR12993">
    <property type="entry name" value="N-ACETYLGLUCOSAMINYL-PHOSPHATIDYLINOSITOL DE-N-ACETYLASE-RELATED"/>
    <property type="match status" value="1"/>
</dbReference>
<dbReference type="SUPFAM" id="SSF102588">
    <property type="entry name" value="LmbE-like"/>
    <property type="match status" value="1"/>
</dbReference>
<accession>A0ABQ9Y4B0</accession>
<evidence type="ECO:0000313" key="3">
    <source>
        <dbReference type="EMBL" id="KAK2958544.1"/>
    </source>
</evidence>
<comment type="similarity">
    <text evidence="1">Belongs to the PIGL family.</text>
</comment>
<organism evidence="3 4">
    <name type="scientific">Blattamonas nauphoetae</name>
    <dbReference type="NCBI Taxonomy" id="2049346"/>
    <lineage>
        <taxon>Eukaryota</taxon>
        <taxon>Metamonada</taxon>
        <taxon>Preaxostyla</taxon>
        <taxon>Oxymonadida</taxon>
        <taxon>Blattamonas</taxon>
    </lineage>
</organism>
<reference evidence="3 4" key="1">
    <citation type="journal article" date="2022" name="bioRxiv">
        <title>Genomics of Preaxostyla Flagellates Illuminates Evolutionary Transitions and the Path Towards Mitochondrial Loss.</title>
        <authorList>
            <person name="Novak L.V.F."/>
            <person name="Treitli S.C."/>
            <person name="Pyrih J."/>
            <person name="Halakuc P."/>
            <person name="Pipaliya S.V."/>
            <person name="Vacek V."/>
            <person name="Brzon O."/>
            <person name="Soukal P."/>
            <person name="Eme L."/>
            <person name="Dacks J.B."/>
            <person name="Karnkowska A."/>
            <person name="Elias M."/>
            <person name="Hampl V."/>
        </authorList>
    </citation>
    <scope>NUCLEOTIDE SEQUENCE [LARGE SCALE GENOMIC DNA]</scope>
    <source>
        <strain evidence="3">NAU3</strain>
        <tissue evidence="3">Gut</tissue>
    </source>
</reference>
<evidence type="ECO:0000256" key="1">
    <source>
        <dbReference type="ARBA" id="ARBA00006066"/>
    </source>
</evidence>
<proteinExistence type="inferred from homology"/>